<feature type="region of interest" description="Disordered" evidence="4">
    <location>
        <begin position="509"/>
        <end position="530"/>
    </location>
</feature>
<dbReference type="EMBL" id="JAJTJA010000008">
    <property type="protein sequence ID" value="KAH8695129.1"/>
    <property type="molecule type" value="Genomic_DNA"/>
</dbReference>
<keyword evidence="3" id="KW-0862">Zinc</keyword>
<dbReference type="GeneID" id="70252464"/>
<dbReference type="PANTHER" id="PTHR46082:SF6">
    <property type="entry name" value="AAA+ ATPASE DOMAIN-CONTAINING PROTEIN-RELATED"/>
    <property type="match status" value="1"/>
</dbReference>
<dbReference type="InterPro" id="IPR002893">
    <property type="entry name" value="Znf_MYND"/>
</dbReference>
<dbReference type="Proteomes" id="UP001201262">
    <property type="component" value="Unassembled WGS sequence"/>
</dbReference>
<protein>
    <submittedName>
        <fullName evidence="7">Tetratricopeptide repeat protein</fullName>
    </submittedName>
</protein>
<dbReference type="Pfam" id="PF13374">
    <property type="entry name" value="TPR_10"/>
    <property type="match status" value="2"/>
</dbReference>
<organism evidence="7 8">
    <name type="scientific">Talaromyces proteolyticus</name>
    <dbReference type="NCBI Taxonomy" id="1131652"/>
    <lineage>
        <taxon>Eukaryota</taxon>
        <taxon>Fungi</taxon>
        <taxon>Dikarya</taxon>
        <taxon>Ascomycota</taxon>
        <taxon>Pezizomycotina</taxon>
        <taxon>Eurotiomycetes</taxon>
        <taxon>Eurotiomycetidae</taxon>
        <taxon>Eurotiales</taxon>
        <taxon>Trichocomaceae</taxon>
        <taxon>Talaromyces</taxon>
        <taxon>Talaromyces sect. Bacilispori</taxon>
    </lineage>
</organism>
<proteinExistence type="predicted"/>
<dbReference type="PROSITE" id="PS00028">
    <property type="entry name" value="ZINC_FINGER_C2H2_1"/>
    <property type="match status" value="2"/>
</dbReference>
<evidence type="ECO:0000313" key="8">
    <source>
        <dbReference type="Proteomes" id="UP001201262"/>
    </source>
</evidence>
<name>A0AAD4PYY5_9EURO</name>
<evidence type="ECO:0000259" key="6">
    <source>
        <dbReference type="PROSITE" id="PS01360"/>
    </source>
</evidence>
<evidence type="ECO:0000256" key="4">
    <source>
        <dbReference type="SAM" id="MobiDB-lite"/>
    </source>
</evidence>
<evidence type="ECO:0000256" key="1">
    <source>
        <dbReference type="ARBA" id="ARBA00022723"/>
    </source>
</evidence>
<dbReference type="InterPro" id="IPR053137">
    <property type="entry name" value="NLR-like"/>
</dbReference>
<keyword evidence="2" id="KW-0863">Zinc-finger</keyword>
<comment type="caution">
    <text evidence="7">The sequence shown here is derived from an EMBL/GenBank/DDBJ whole genome shotgun (WGS) entry which is preliminary data.</text>
</comment>
<dbReference type="Gene3D" id="6.10.140.2220">
    <property type="match status" value="1"/>
</dbReference>
<dbReference type="SUPFAM" id="SSF48452">
    <property type="entry name" value="TPR-like"/>
    <property type="match status" value="1"/>
</dbReference>
<evidence type="ECO:0000259" key="5">
    <source>
        <dbReference type="PROSITE" id="PS00028"/>
    </source>
</evidence>
<dbReference type="SUPFAM" id="SSF144232">
    <property type="entry name" value="HIT/MYND zinc finger-like"/>
    <property type="match status" value="1"/>
</dbReference>
<dbReference type="InterPro" id="IPR013087">
    <property type="entry name" value="Znf_C2H2_type"/>
</dbReference>
<dbReference type="RefSeq" id="XP_046070271.1">
    <property type="nucleotide sequence ID" value="XM_046222177.1"/>
</dbReference>
<evidence type="ECO:0000313" key="7">
    <source>
        <dbReference type="EMBL" id="KAH8695129.1"/>
    </source>
</evidence>
<sequence length="1210" mass="136158">MTAINLIKAVKPCSVVSTPHRKLYDEDHQRRRVAFTNVTRALRALVAEYQSAVHDSWALAPSFCFELLTGSLPACSIPSQCVLQLLALKIMRGAKVGENIPWAQSSRPFSDTVTKLSEFDIHCQSHSDRQREIRSSDSEIGAFLKSCPLEGPRKSVLKASTLLSQWREFGPDGQDKMKTDIKNFQDILRKFPPRINKEGSMVELKDIVCGDCEAVFSSMLELDSHRLTKFCPGAAIVVHVMMRDNLINKGYRIEQRLVPLEGRPLRVPCSKCTDVFVDDEAKDAHESLHQSNDLICLQCDRRCDTAYELKQHYDYHENMEFRQLKKEMTSNHKRASSHPQMTPKTSIVVPLSPTENALRKLHKRKSQKILDAWPLRRPEHREDGEIVALSFSMAEDIERVHAADGALQEVDSTDIVDFPIAQFTTWLDMRDSDDKSQLSTMHEDKENIVDKNNTTFHESQGNTVPRRMSLLKSVLGLKFPKRLSRSDSVTSQPRKLMKKENSIRFSLVSKPKRSEEMSTRSESRASNNVNEARDGGLGFRVYSPEDIEGERSPFVHMRTVSEGVVVEDVSGRQRILPMEQIAYIYSVISADSSSIAIKSKIRVLQSQAEMTLQNGHLKTAIATYKDVLDILMRYQALDTDQRIKAGVLHRVGCIYSTLGAAGEAEYYFLKALAIYKKLYGRDHAVMYSVLNDIAKLCERDGYATEAAALYERVLAGRLRVLGQNAPETLSSMQELANIKISLGDLESALDLFEHVVPAFEVVFGLQNESTLNAMNHLAILYQKLGLNDQSLSMSRKMLPYCKTVVGFDSSLTRNALTRYLEDSDNFDFSADVKLIIDHYRRSRCTENHRVLQTLGRAYMNSGLNRDASDLFVFLFDETTSMKGADSLESFDALSGLCVTLEHLGHLDEAIKNYGNLLKLAHKTPLNHPSRSRMDYSRKRVTDLLHRREVLTAERRAWGLFEDGACLVCQNKTTSLCNTCHIVRFCSVDCHDKSIASHRLSCIPSVTLRESKSVAIAPRCPSPVQKDALDMILPSEKGAASPSITASHTVYLDPRNFTTFRMKLSSTVNTLLVFSPEADIRYTIIGNISECGTDQVALPTASVLTTGKKRMSSTTPAKLSSYNQQWLTPAMQESVSITPMEKSAPIYLVVAPGEQMMKNLIERRVRARSGDGEKEKFESLKIPNDELIEYAQGLLMNGYMGEAFLYIVGWV</sequence>
<evidence type="ECO:0000256" key="2">
    <source>
        <dbReference type="ARBA" id="ARBA00022771"/>
    </source>
</evidence>
<keyword evidence="1" id="KW-0479">Metal-binding</keyword>
<dbReference type="InterPro" id="IPR011990">
    <property type="entry name" value="TPR-like_helical_dom_sf"/>
</dbReference>
<feature type="domain" description="C2H2-type" evidence="5">
    <location>
        <begin position="269"/>
        <end position="289"/>
    </location>
</feature>
<gene>
    <name evidence="7" type="ORF">BGW36DRAFT_462776</name>
</gene>
<dbReference type="PANTHER" id="PTHR46082">
    <property type="entry name" value="ATP/GTP-BINDING PROTEIN-RELATED"/>
    <property type="match status" value="1"/>
</dbReference>
<dbReference type="Pfam" id="PF13424">
    <property type="entry name" value="TPR_12"/>
    <property type="match status" value="1"/>
</dbReference>
<keyword evidence="8" id="KW-1185">Reference proteome</keyword>
<feature type="compositionally biased region" description="Basic and acidic residues" evidence="4">
    <location>
        <begin position="512"/>
        <end position="523"/>
    </location>
</feature>
<reference evidence="7" key="1">
    <citation type="submission" date="2021-12" db="EMBL/GenBank/DDBJ databases">
        <title>Convergent genome expansion in fungi linked to evolution of root-endophyte symbiosis.</title>
        <authorList>
            <consortium name="DOE Joint Genome Institute"/>
            <person name="Ke Y.-H."/>
            <person name="Bonito G."/>
            <person name="Liao H.-L."/>
            <person name="Looney B."/>
            <person name="Rojas-Flechas A."/>
            <person name="Nash J."/>
            <person name="Hameed K."/>
            <person name="Schadt C."/>
            <person name="Martin F."/>
            <person name="Crous P.W."/>
            <person name="Miettinen O."/>
            <person name="Magnuson J.K."/>
            <person name="Labbe J."/>
            <person name="Jacobson D."/>
            <person name="Doktycz M.J."/>
            <person name="Veneault-Fourrey C."/>
            <person name="Kuo A."/>
            <person name="Mondo S."/>
            <person name="Calhoun S."/>
            <person name="Riley R."/>
            <person name="Ohm R."/>
            <person name="LaButti K."/>
            <person name="Andreopoulos B."/>
            <person name="Pangilinan J."/>
            <person name="Nolan M."/>
            <person name="Tritt A."/>
            <person name="Clum A."/>
            <person name="Lipzen A."/>
            <person name="Daum C."/>
            <person name="Barry K."/>
            <person name="Grigoriev I.V."/>
            <person name="Vilgalys R."/>
        </authorList>
    </citation>
    <scope>NUCLEOTIDE SEQUENCE</scope>
    <source>
        <strain evidence="7">PMI_201</strain>
    </source>
</reference>
<feature type="domain" description="MYND-type" evidence="6">
    <location>
        <begin position="965"/>
        <end position="1001"/>
    </location>
</feature>
<dbReference type="SMART" id="SM00355">
    <property type="entry name" value="ZnF_C2H2"/>
    <property type="match status" value="3"/>
</dbReference>
<dbReference type="GO" id="GO:0008270">
    <property type="term" value="F:zinc ion binding"/>
    <property type="evidence" value="ECO:0007669"/>
    <property type="project" value="UniProtKB-KW"/>
</dbReference>
<accession>A0AAD4PYY5</accession>
<dbReference type="Gene3D" id="1.25.40.10">
    <property type="entry name" value="Tetratricopeptide repeat domain"/>
    <property type="match status" value="1"/>
</dbReference>
<dbReference type="AlphaFoldDB" id="A0AAD4PYY5"/>
<feature type="domain" description="C2H2-type" evidence="5">
    <location>
        <begin position="296"/>
        <end position="316"/>
    </location>
</feature>
<dbReference type="PROSITE" id="PS01360">
    <property type="entry name" value="ZF_MYND_1"/>
    <property type="match status" value="1"/>
</dbReference>
<evidence type="ECO:0000256" key="3">
    <source>
        <dbReference type="ARBA" id="ARBA00022833"/>
    </source>
</evidence>